<evidence type="ECO:0000313" key="6">
    <source>
        <dbReference type="EMBL" id="AEV71581.1"/>
    </source>
</evidence>
<dbReference type="GO" id="GO:0000976">
    <property type="term" value="F:transcription cis-regulatory region binding"/>
    <property type="evidence" value="ECO:0007669"/>
    <property type="project" value="TreeGrafter"/>
</dbReference>
<organism evidence="6 7">
    <name type="scientific">Mycolicibacterium rhodesiae (strain NBB3)</name>
    <name type="common">Mycobacterium rhodesiae</name>
    <dbReference type="NCBI Taxonomy" id="710685"/>
    <lineage>
        <taxon>Bacteria</taxon>
        <taxon>Bacillati</taxon>
        <taxon>Actinomycetota</taxon>
        <taxon>Actinomycetes</taxon>
        <taxon>Mycobacteriales</taxon>
        <taxon>Mycobacteriaceae</taxon>
        <taxon>Mycolicibacterium</taxon>
    </lineage>
</organism>
<keyword evidence="7" id="KW-1185">Reference proteome</keyword>
<gene>
    <name evidence="6" type="ordered locus">MycrhN_0953</name>
</gene>
<dbReference type="InterPro" id="IPR036271">
    <property type="entry name" value="Tet_transcr_reg_TetR-rel_C_sf"/>
</dbReference>
<keyword evidence="3" id="KW-0804">Transcription</keyword>
<evidence type="ECO:0000256" key="4">
    <source>
        <dbReference type="PROSITE-ProRule" id="PRU00335"/>
    </source>
</evidence>
<evidence type="ECO:0000256" key="3">
    <source>
        <dbReference type="ARBA" id="ARBA00023163"/>
    </source>
</evidence>
<dbReference type="InterPro" id="IPR025996">
    <property type="entry name" value="MT1864/Rv1816-like_C"/>
</dbReference>
<dbReference type="PANTHER" id="PTHR30055:SF220">
    <property type="entry name" value="TETR-FAMILY REGULATORY PROTEIN"/>
    <property type="match status" value="1"/>
</dbReference>
<feature type="domain" description="HTH tetR-type" evidence="5">
    <location>
        <begin position="21"/>
        <end position="81"/>
    </location>
</feature>
<dbReference type="Gene3D" id="1.10.357.10">
    <property type="entry name" value="Tetracycline Repressor, domain 2"/>
    <property type="match status" value="1"/>
</dbReference>
<dbReference type="eggNOG" id="COG1309">
    <property type="taxonomic scope" value="Bacteria"/>
</dbReference>
<dbReference type="InterPro" id="IPR050109">
    <property type="entry name" value="HTH-type_TetR-like_transc_reg"/>
</dbReference>
<dbReference type="Proteomes" id="UP000005442">
    <property type="component" value="Chromosome"/>
</dbReference>
<name>G8RSV9_MYCRN</name>
<proteinExistence type="predicted"/>
<evidence type="ECO:0000256" key="2">
    <source>
        <dbReference type="ARBA" id="ARBA00023125"/>
    </source>
</evidence>
<dbReference type="Pfam" id="PF00440">
    <property type="entry name" value="TetR_N"/>
    <property type="match status" value="1"/>
</dbReference>
<accession>G8RSV9</accession>
<dbReference type="OrthoDB" id="3173376at2"/>
<dbReference type="KEGG" id="mrh:MycrhN_0953"/>
<protein>
    <submittedName>
        <fullName evidence="6">Transcriptional regulator</fullName>
    </submittedName>
</protein>
<dbReference type="InterPro" id="IPR009057">
    <property type="entry name" value="Homeodomain-like_sf"/>
</dbReference>
<dbReference type="HOGENOM" id="CLU_069356_40_0_11"/>
<feature type="DNA-binding region" description="H-T-H motif" evidence="4">
    <location>
        <begin position="44"/>
        <end position="63"/>
    </location>
</feature>
<dbReference type="AlphaFoldDB" id="G8RSV9"/>
<dbReference type="SUPFAM" id="SSF46689">
    <property type="entry name" value="Homeodomain-like"/>
    <property type="match status" value="1"/>
</dbReference>
<dbReference type="PANTHER" id="PTHR30055">
    <property type="entry name" value="HTH-TYPE TRANSCRIPTIONAL REGULATOR RUTR"/>
    <property type="match status" value="1"/>
</dbReference>
<dbReference type="Pfam" id="PF13305">
    <property type="entry name" value="TetR_C_33"/>
    <property type="match status" value="1"/>
</dbReference>
<dbReference type="SUPFAM" id="SSF48498">
    <property type="entry name" value="Tetracyclin repressor-like, C-terminal domain"/>
    <property type="match status" value="1"/>
</dbReference>
<dbReference type="EMBL" id="CP003169">
    <property type="protein sequence ID" value="AEV71581.1"/>
    <property type="molecule type" value="Genomic_DNA"/>
</dbReference>
<reference evidence="6 7" key="1">
    <citation type="submission" date="2011-12" db="EMBL/GenBank/DDBJ databases">
        <title>Complete sequence of Mycobacterium rhodesiae NBB3.</title>
        <authorList>
            <consortium name="US DOE Joint Genome Institute"/>
            <person name="Lucas S."/>
            <person name="Han J."/>
            <person name="Lapidus A."/>
            <person name="Cheng J.-F."/>
            <person name="Goodwin L."/>
            <person name="Pitluck S."/>
            <person name="Peters L."/>
            <person name="Mikhailova N."/>
            <person name="Gu W."/>
            <person name="Detter J.C."/>
            <person name="Han C."/>
            <person name="Tapia R."/>
            <person name="Land M."/>
            <person name="Hauser L."/>
            <person name="Kyrpides N."/>
            <person name="Ivanova N."/>
            <person name="Pagani I."/>
            <person name="Mattes T."/>
            <person name="Holmes A."/>
            <person name="Rutledge P."/>
            <person name="Paulsen I."/>
            <person name="Coleman N."/>
            <person name="Woyke T."/>
        </authorList>
    </citation>
    <scope>NUCLEOTIDE SEQUENCE [LARGE SCALE GENOMIC DNA]</scope>
    <source>
        <strain evidence="6 7">NBB3</strain>
    </source>
</reference>
<evidence type="ECO:0000313" key="7">
    <source>
        <dbReference type="Proteomes" id="UP000005442"/>
    </source>
</evidence>
<keyword evidence="1" id="KW-0805">Transcription regulation</keyword>
<dbReference type="RefSeq" id="WP_014209396.1">
    <property type="nucleotide sequence ID" value="NC_016604.1"/>
</dbReference>
<dbReference type="STRING" id="710685.MycrhN_0953"/>
<evidence type="ECO:0000256" key="1">
    <source>
        <dbReference type="ARBA" id="ARBA00023015"/>
    </source>
</evidence>
<dbReference type="GO" id="GO:0003700">
    <property type="term" value="F:DNA-binding transcription factor activity"/>
    <property type="evidence" value="ECO:0007669"/>
    <property type="project" value="TreeGrafter"/>
</dbReference>
<dbReference type="PRINTS" id="PR00455">
    <property type="entry name" value="HTHTETR"/>
</dbReference>
<evidence type="ECO:0000259" key="5">
    <source>
        <dbReference type="PROSITE" id="PS50977"/>
    </source>
</evidence>
<sequence length="208" mass="22558">MARPGGIPEPENPKRGTYHHGDLKRALTAAALQLVQEKGPKGFTLREVARRAGVSAAAPYRHFADKAQLLAAVATQGFVQLHETLAAAADTTMTDLSAQVLAMGRTYVRWAVSHPDYYQVMFGSEFDKTQSPEVVVAGERAFGDLLDTIVRCQRSGLLPAGDPREMAGPIWSLLHGVSMLTIGSDLVNVGIREDPEALIERSLRNLLL</sequence>
<dbReference type="PROSITE" id="PS50977">
    <property type="entry name" value="HTH_TETR_2"/>
    <property type="match status" value="1"/>
</dbReference>
<keyword evidence="2 4" id="KW-0238">DNA-binding</keyword>
<dbReference type="InterPro" id="IPR001647">
    <property type="entry name" value="HTH_TetR"/>
</dbReference>
<dbReference type="PATRIC" id="fig|710685.3.peg.959"/>